<dbReference type="Proteomes" id="UP000236291">
    <property type="component" value="Unassembled WGS sequence"/>
</dbReference>
<sequence>MWNFAWRMDHFVWEVGFVDDLLGVLNAYQISNIQDSLIWIYDTTGKFTVKSVYSLLMRTLGVDVSTLNYCGVRSSLGKSVKDLGAL</sequence>
<reference evidence="1 2" key="2">
    <citation type="journal article" date="2017" name="Front. Plant Sci.">
        <title>Gene Classification and Mining of Molecular Markers Useful in Red Clover (Trifolium pratense) Breeding.</title>
        <authorList>
            <person name="Istvanek J."/>
            <person name="Dluhosova J."/>
            <person name="Dluhos P."/>
            <person name="Patkova L."/>
            <person name="Nedelnik J."/>
            <person name="Repkova J."/>
        </authorList>
    </citation>
    <scope>NUCLEOTIDE SEQUENCE [LARGE SCALE GENOMIC DNA]</scope>
    <source>
        <strain evidence="2">cv. Tatra</strain>
        <tissue evidence="1">Young leaves</tissue>
    </source>
</reference>
<dbReference type="AlphaFoldDB" id="A0A2K3LP43"/>
<dbReference type="EMBL" id="ASHM01037697">
    <property type="protein sequence ID" value="PNX80302.1"/>
    <property type="molecule type" value="Genomic_DNA"/>
</dbReference>
<protein>
    <submittedName>
        <fullName evidence="1">Uncharacterized protein</fullName>
    </submittedName>
</protein>
<proteinExistence type="predicted"/>
<comment type="caution">
    <text evidence="1">The sequence shown here is derived from an EMBL/GenBank/DDBJ whole genome shotgun (WGS) entry which is preliminary data.</text>
</comment>
<evidence type="ECO:0000313" key="2">
    <source>
        <dbReference type="Proteomes" id="UP000236291"/>
    </source>
</evidence>
<gene>
    <name evidence="1" type="ORF">L195_g036299</name>
</gene>
<accession>A0A2K3LP43</accession>
<organism evidence="1 2">
    <name type="scientific">Trifolium pratense</name>
    <name type="common">Red clover</name>
    <dbReference type="NCBI Taxonomy" id="57577"/>
    <lineage>
        <taxon>Eukaryota</taxon>
        <taxon>Viridiplantae</taxon>
        <taxon>Streptophyta</taxon>
        <taxon>Embryophyta</taxon>
        <taxon>Tracheophyta</taxon>
        <taxon>Spermatophyta</taxon>
        <taxon>Magnoliopsida</taxon>
        <taxon>eudicotyledons</taxon>
        <taxon>Gunneridae</taxon>
        <taxon>Pentapetalae</taxon>
        <taxon>rosids</taxon>
        <taxon>fabids</taxon>
        <taxon>Fabales</taxon>
        <taxon>Fabaceae</taxon>
        <taxon>Papilionoideae</taxon>
        <taxon>50 kb inversion clade</taxon>
        <taxon>NPAAA clade</taxon>
        <taxon>Hologalegina</taxon>
        <taxon>IRL clade</taxon>
        <taxon>Trifolieae</taxon>
        <taxon>Trifolium</taxon>
    </lineage>
</organism>
<reference evidence="1 2" key="1">
    <citation type="journal article" date="2014" name="Am. J. Bot.">
        <title>Genome assembly and annotation for red clover (Trifolium pratense; Fabaceae).</title>
        <authorList>
            <person name="Istvanek J."/>
            <person name="Jaros M."/>
            <person name="Krenek A."/>
            <person name="Repkova J."/>
        </authorList>
    </citation>
    <scope>NUCLEOTIDE SEQUENCE [LARGE SCALE GENOMIC DNA]</scope>
    <source>
        <strain evidence="2">cv. Tatra</strain>
        <tissue evidence="1">Young leaves</tissue>
    </source>
</reference>
<evidence type="ECO:0000313" key="1">
    <source>
        <dbReference type="EMBL" id="PNX80302.1"/>
    </source>
</evidence>
<name>A0A2K3LP43_TRIPR</name>